<keyword evidence="3" id="KW-1185">Reference proteome</keyword>
<keyword evidence="1" id="KW-1133">Transmembrane helix</keyword>
<dbReference type="VEuPathDB" id="FungiDB:LELG_03018"/>
<dbReference type="GeneID" id="5233106"/>
<accession>A5E081</accession>
<gene>
    <name evidence="2" type="ORF">LELG_03018</name>
</gene>
<name>A5E081_LODEL</name>
<evidence type="ECO:0000313" key="2">
    <source>
        <dbReference type="EMBL" id="EDK44839.1"/>
    </source>
</evidence>
<sequence>MTLRLDLTPIFYLEILLSLVFLVSVVLIGVNLKAQPSLSNNLIEHERFNSIELKNFKPSDILKVYTNSKCAIVVSFELNHTITAWSPMDKRKHILAKDLWPINHIAISDDGIYIILVSFSKQTIYCFENYKLKWTKSDLNMNRESKVLESFFREKTVPGYLTRKMMKRNSTASLSSMSSHFNGNFPPPPPNPFVQRLDQTAASDPTAYEDFVLILQDDIVIFSCHSGNVKSDKCGYLTAAAKVKTPRVNDKIVLRDQNGDLTVGVAVNNKFVYRKLPIRNSYMGGGTTSVHPLAGTLHDLNPSVIIPLDFIGMIVLVHDLTASLVDIGTGILVKSFNIGHFKAGTFRVAHSEPTHCKFCGCVSVNSFSLVYQDDTNMLIVHTFKIDNQRSKNSICLRVERDVREIRCLGFNHVLESQYWYEDIKTWQVTDVNTIIGLERFTSVPTESVTGSTTRRKTQCSSVYGLTSLRQRNNKKQTQQKDSYEGFIISLVDGGKETYPITVDLKILSSTKYGFKSILVNFGDSMKIFYQGTNKLIENDLYYNNSTNNKGNSLLFINKRRNRVN</sequence>
<dbReference type="AlphaFoldDB" id="A5E081"/>
<dbReference type="InParanoid" id="A5E081"/>
<dbReference type="eggNOG" id="KOG1933">
    <property type="taxonomic scope" value="Eukaryota"/>
</dbReference>
<dbReference type="OrthoDB" id="1914839at2759"/>
<dbReference type="HOGENOM" id="CLU_483175_0_0_1"/>
<protein>
    <submittedName>
        <fullName evidence="2">Uncharacterized protein</fullName>
    </submittedName>
</protein>
<reference evidence="2 3" key="1">
    <citation type="journal article" date="2009" name="Nature">
        <title>Evolution of pathogenicity and sexual reproduction in eight Candida genomes.</title>
        <authorList>
            <person name="Butler G."/>
            <person name="Rasmussen M.D."/>
            <person name="Lin M.F."/>
            <person name="Santos M.A."/>
            <person name="Sakthikumar S."/>
            <person name="Munro C.A."/>
            <person name="Rheinbay E."/>
            <person name="Grabherr M."/>
            <person name="Forche A."/>
            <person name="Reedy J.L."/>
            <person name="Agrafioti I."/>
            <person name="Arnaud M.B."/>
            <person name="Bates S."/>
            <person name="Brown A.J."/>
            <person name="Brunke S."/>
            <person name="Costanzo M.C."/>
            <person name="Fitzpatrick D.A."/>
            <person name="de Groot P.W."/>
            <person name="Harris D."/>
            <person name="Hoyer L.L."/>
            <person name="Hube B."/>
            <person name="Klis F.M."/>
            <person name="Kodira C."/>
            <person name="Lennard N."/>
            <person name="Logue M.E."/>
            <person name="Martin R."/>
            <person name="Neiman A.M."/>
            <person name="Nikolaou E."/>
            <person name="Quail M.A."/>
            <person name="Quinn J."/>
            <person name="Santos M.C."/>
            <person name="Schmitzberger F.F."/>
            <person name="Sherlock G."/>
            <person name="Shah P."/>
            <person name="Silverstein K.A."/>
            <person name="Skrzypek M.S."/>
            <person name="Soll D."/>
            <person name="Staggs R."/>
            <person name="Stansfield I."/>
            <person name="Stumpf M.P."/>
            <person name="Sudbery P.E."/>
            <person name="Srikantha T."/>
            <person name="Zeng Q."/>
            <person name="Berman J."/>
            <person name="Berriman M."/>
            <person name="Heitman J."/>
            <person name="Gow N.A."/>
            <person name="Lorenz M.C."/>
            <person name="Birren B.W."/>
            <person name="Kellis M."/>
            <person name="Cuomo C.A."/>
        </authorList>
    </citation>
    <scope>NUCLEOTIDE SEQUENCE [LARGE SCALE GENOMIC DNA]</scope>
    <source>
        <strain evidence="3">ATCC 11503 / BCRC 21390 / CBS 2605 / JCM 1781 / NBRC 1676 / NRRL YB-4239</strain>
    </source>
</reference>
<dbReference type="OMA" id="SINANFP"/>
<dbReference type="EMBL" id="CH981526">
    <property type="protein sequence ID" value="EDK44839.1"/>
    <property type="molecule type" value="Genomic_DNA"/>
</dbReference>
<proteinExistence type="predicted"/>
<organism evidence="2 3">
    <name type="scientific">Lodderomyces elongisporus (strain ATCC 11503 / CBS 2605 / JCM 1781 / NBRC 1676 / NRRL YB-4239)</name>
    <name type="common">Yeast</name>
    <name type="synonym">Saccharomyces elongisporus</name>
    <dbReference type="NCBI Taxonomy" id="379508"/>
    <lineage>
        <taxon>Eukaryota</taxon>
        <taxon>Fungi</taxon>
        <taxon>Dikarya</taxon>
        <taxon>Ascomycota</taxon>
        <taxon>Saccharomycotina</taxon>
        <taxon>Pichiomycetes</taxon>
        <taxon>Debaryomycetaceae</taxon>
        <taxon>Candida/Lodderomyces clade</taxon>
        <taxon>Lodderomyces</taxon>
    </lineage>
</organism>
<keyword evidence="1" id="KW-0812">Transmembrane</keyword>
<keyword evidence="1" id="KW-0472">Membrane</keyword>
<evidence type="ECO:0000313" key="3">
    <source>
        <dbReference type="Proteomes" id="UP000001996"/>
    </source>
</evidence>
<dbReference type="KEGG" id="lel:PVL30_003847"/>
<feature type="transmembrane region" description="Helical" evidence="1">
    <location>
        <begin position="12"/>
        <end position="32"/>
    </location>
</feature>
<evidence type="ECO:0000256" key="1">
    <source>
        <dbReference type="SAM" id="Phobius"/>
    </source>
</evidence>
<dbReference type="Proteomes" id="UP000001996">
    <property type="component" value="Unassembled WGS sequence"/>
</dbReference>
<dbReference type="STRING" id="379508.A5E081"/>